<name>A0A9X0C148_9EURO</name>
<dbReference type="EMBL" id="JAPWDS010000006">
    <property type="protein sequence ID" value="KAJ5494228.1"/>
    <property type="molecule type" value="Genomic_DNA"/>
</dbReference>
<dbReference type="AlphaFoldDB" id="A0A9X0C148"/>
<accession>A0A9X0C148</accession>
<evidence type="ECO:0000313" key="2">
    <source>
        <dbReference type="Proteomes" id="UP001149954"/>
    </source>
</evidence>
<reference evidence="1" key="2">
    <citation type="journal article" date="2023" name="IMA Fungus">
        <title>Comparative genomic study of the Penicillium genus elucidates a diverse pangenome and 15 lateral gene transfer events.</title>
        <authorList>
            <person name="Petersen C."/>
            <person name="Sorensen T."/>
            <person name="Nielsen M.R."/>
            <person name="Sondergaard T.E."/>
            <person name="Sorensen J.L."/>
            <person name="Fitzpatrick D.A."/>
            <person name="Frisvad J.C."/>
            <person name="Nielsen K.L."/>
        </authorList>
    </citation>
    <scope>NUCLEOTIDE SEQUENCE</scope>
    <source>
        <strain evidence="1">IBT 29495</strain>
    </source>
</reference>
<protein>
    <submittedName>
        <fullName evidence="1">Uncharacterized protein</fullName>
    </submittedName>
</protein>
<evidence type="ECO:0000313" key="1">
    <source>
        <dbReference type="EMBL" id="KAJ5494228.1"/>
    </source>
</evidence>
<dbReference type="Proteomes" id="UP001149954">
    <property type="component" value="Unassembled WGS sequence"/>
</dbReference>
<keyword evidence="2" id="KW-1185">Reference proteome</keyword>
<organism evidence="1 2">
    <name type="scientific">Penicillium fimorum</name>
    <dbReference type="NCBI Taxonomy" id="1882269"/>
    <lineage>
        <taxon>Eukaryota</taxon>
        <taxon>Fungi</taxon>
        <taxon>Dikarya</taxon>
        <taxon>Ascomycota</taxon>
        <taxon>Pezizomycotina</taxon>
        <taxon>Eurotiomycetes</taxon>
        <taxon>Eurotiomycetidae</taxon>
        <taxon>Eurotiales</taxon>
        <taxon>Aspergillaceae</taxon>
        <taxon>Penicillium</taxon>
    </lineage>
</organism>
<comment type="caution">
    <text evidence="1">The sequence shown here is derived from an EMBL/GenBank/DDBJ whole genome shotgun (WGS) entry which is preliminary data.</text>
</comment>
<proteinExistence type="predicted"/>
<sequence>MDSETGTHETIRHVDIFPAITIEDNIRGLQEEQEGPQTDLAKFWALQSETAPKSAIKTEITVPEMPVNHIMPENILAFYGPLPSQ</sequence>
<reference evidence="1" key="1">
    <citation type="submission" date="2022-12" db="EMBL/GenBank/DDBJ databases">
        <authorList>
            <person name="Petersen C."/>
        </authorList>
    </citation>
    <scope>NUCLEOTIDE SEQUENCE</scope>
    <source>
        <strain evidence="1">IBT 29495</strain>
    </source>
</reference>
<gene>
    <name evidence="1" type="ORF">N7463_010315</name>
</gene>